<comment type="similarity">
    <text evidence="2">Belongs to the RRG9 family.</text>
</comment>
<evidence type="ECO:0000256" key="4">
    <source>
        <dbReference type="SAM" id="MobiDB-lite"/>
    </source>
</evidence>
<sequence length="209" mass="24369">MTASLLAALPKFTLCRERLLYLSRLYSTNVSEELHRQRRSSGPSSQSIFDDDSPVDLSEDDNAVNGARSSSTIPYFRQKPSKAPTPDAYKIHRKVLQDNFPDGWNPPRKLSREAMEGLRQLYNLDKTKFTTPVLAEKFKISPEAVRRILKSRWEQPKEKRAKQAEKDRQHMLLNRLRDKLRERKEVEEILQAKRGRAWGVDTKDKLTFE</sequence>
<dbReference type="Pfam" id="PF06413">
    <property type="entry name" value="Neugrin"/>
    <property type="match status" value="1"/>
</dbReference>
<dbReference type="PANTHER" id="PTHR13475:SF3">
    <property type="entry name" value="NEUGRIN"/>
    <property type="match status" value="1"/>
</dbReference>
<dbReference type="GO" id="GO:0005634">
    <property type="term" value="C:nucleus"/>
    <property type="evidence" value="ECO:0007669"/>
    <property type="project" value="TreeGrafter"/>
</dbReference>
<dbReference type="InterPro" id="IPR010487">
    <property type="entry name" value="NGRN/Rrg9"/>
</dbReference>
<evidence type="ECO:0000256" key="2">
    <source>
        <dbReference type="ARBA" id="ARBA00010895"/>
    </source>
</evidence>
<feature type="region of interest" description="Disordered" evidence="4">
    <location>
        <begin position="32"/>
        <end position="86"/>
    </location>
</feature>
<dbReference type="EMBL" id="MU801905">
    <property type="protein sequence ID" value="KAJ3988728.1"/>
    <property type="molecule type" value="Genomic_DNA"/>
</dbReference>
<organism evidence="5 6">
    <name type="scientific">Lentinula detonsa</name>
    <dbReference type="NCBI Taxonomy" id="2804962"/>
    <lineage>
        <taxon>Eukaryota</taxon>
        <taxon>Fungi</taxon>
        <taxon>Dikarya</taxon>
        <taxon>Basidiomycota</taxon>
        <taxon>Agaricomycotina</taxon>
        <taxon>Agaricomycetes</taxon>
        <taxon>Agaricomycetidae</taxon>
        <taxon>Agaricales</taxon>
        <taxon>Marasmiineae</taxon>
        <taxon>Omphalotaceae</taxon>
        <taxon>Lentinula</taxon>
    </lineage>
</organism>
<dbReference type="PANTHER" id="PTHR13475">
    <property type="entry name" value="NEUGRIN"/>
    <property type="match status" value="1"/>
</dbReference>
<proteinExistence type="inferred from homology"/>
<evidence type="ECO:0000313" key="6">
    <source>
        <dbReference type="Proteomes" id="UP001163850"/>
    </source>
</evidence>
<dbReference type="Proteomes" id="UP001163850">
    <property type="component" value="Unassembled WGS sequence"/>
</dbReference>
<protein>
    <recommendedName>
        <fullName evidence="3">Required for respiratory growth protein 9, mitochondrial</fullName>
    </recommendedName>
</protein>
<comment type="caution">
    <text evidence="5">The sequence shown here is derived from an EMBL/GenBank/DDBJ whole genome shotgun (WGS) entry which is preliminary data.</text>
</comment>
<name>A0AA38Q711_9AGAR</name>
<dbReference type="AlphaFoldDB" id="A0AA38Q711"/>
<evidence type="ECO:0000256" key="3">
    <source>
        <dbReference type="ARBA" id="ARBA00013566"/>
    </source>
</evidence>
<evidence type="ECO:0000313" key="5">
    <source>
        <dbReference type="EMBL" id="KAJ3988728.1"/>
    </source>
</evidence>
<gene>
    <name evidence="5" type="ORF">F5890DRAFT_309001</name>
</gene>
<comment type="function">
    <text evidence="1">Required for respiratory activity and maintenance and expression of the mitochondrial genome.</text>
</comment>
<feature type="compositionally biased region" description="Acidic residues" evidence="4">
    <location>
        <begin position="49"/>
        <end position="62"/>
    </location>
</feature>
<reference evidence="5" key="1">
    <citation type="submission" date="2022-08" db="EMBL/GenBank/DDBJ databases">
        <authorList>
            <consortium name="DOE Joint Genome Institute"/>
            <person name="Min B."/>
            <person name="Riley R."/>
            <person name="Sierra-Patev S."/>
            <person name="Naranjo-Ortiz M."/>
            <person name="Looney B."/>
            <person name="Konkel Z."/>
            <person name="Slot J.C."/>
            <person name="Sakamoto Y."/>
            <person name="Steenwyk J.L."/>
            <person name="Rokas A."/>
            <person name="Carro J."/>
            <person name="Camarero S."/>
            <person name="Ferreira P."/>
            <person name="Molpeceres G."/>
            <person name="Ruiz-Duenas F.J."/>
            <person name="Serrano A."/>
            <person name="Henrissat B."/>
            <person name="Drula E."/>
            <person name="Hughes K.W."/>
            <person name="Mata J.L."/>
            <person name="Ishikawa N.K."/>
            <person name="Vargas-Isla R."/>
            <person name="Ushijima S."/>
            <person name="Smith C.A."/>
            <person name="Ahrendt S."/>
            <person name="Andreopoulos W."/>
            <person name="He G."/>
            <person name="Labutti K."/>
            <person name="Lipzen A."/>
            <person name="Ng V."/>
            <person name="Sandor L."/>
            <person name="Barry K."/>
            <person name="Martinez A.T."/>
            <person name="Xiao Y."/>
            <person name="Gibbons J.G."/>
            <person name="Terashima K."/>
            <person name="Hibbett D.S."/>
            <person name="Grigoriev I.V."/>
        </authorList>
    </citation>
    <scope>NUCLEOTIDE SEQUENCE</scope>
    <source>
        <strain evidence="5">TFB7829</strain>
    </source>
</reference>
<evidence type="ECO:0000256" key="1">
    <source>
        <dbReference type="ARBA" id="ARBA00003548"/>
    </source>
</evidence>
<accession>A0AA38Q711</accession>